<reference evidence="2 3" key="1">
    <citation type="submission" date="2023-08" db="EMBL/GenBank/DDBJ databases">
        <authorList>
            <person name="Park J.-S."/>
        </authorList>
    </citation>
    <scope>NUCLEOTIDE SEQUENCE [LARGE SCALE GENOMIC DNA]</scope>
    <source>
        <strain evidence="2 3">2205BS29-5</strain>
    </source>
</reference>
<evidence type="ECO:0000259" key="1">
    <source>
        <dbReference type="Pfam" id="PF10124"/>
    </source>
</evidence>
<dbReference type="RefSeq" id="WP_305963097.1">
    <property type="nucleotide sequence ID" value="NZ_JAVAMQ010000006.1"/>
</dbReference>
<evidence type="ECO:0000313" key="2">
    <source>
        <dbReference type="EMBL" id="MDP5307250.1"/>
    </source>
</evidence>
<dbReference type="EMBL" id="JAVAMQ010000006">
    <property type="protein sequence ID" value="MDP5307250.1"/>
    <property type="molecule type" value="Genomic_DNA"/>
</dbReference>
<gene>
    <name evidence="2" type="ORF">Q5Y72_09095</name>
</gene>
<name>A0ABT9JC01_9RHOB</name>
<accession>A0ABT9JC01</accession>
<dbReference type="Proteomes" id="UP001224997">
    <property type="component" value="Unassembled WGS sequence"/>
</dbReference>
<feature type="non-terminal residue" evidence="2">
    <location>
        <position position="1"/>
    </location>
</feature>
<comment type="caution">
    <text evidence="2">The sequence shown here is derived from an EMBL/GenBank/DDBJ whole genome shotgun (WGS) entry which is preliminary data.</text>
</comment>
<evidence type="ECO:0000313" key="3">
    <source>
        <dbReference type="Proteomes" id="UP001224997"/>
    </source>
</evidence>
<feature type="domain" description="Bacteriophage Mu GpT" evidence="1">
    <location>
        <begin position="1"/>
        <end position="180"/>
    </location>
</feature>
<keyword evidence="3" id="KW-1185">Reference proteome</keyword>
<sequence length="182" mass="20098">GTTTLCFDGQNFFDTDHPVLDPDGAIVIDGENYSPVSNFDTGTGPAWYLLDTSRAVRPIIWQEREKYEFQNVTRLNDERVFMTDNFLYGVRARANAGFGLWQLAHASRQPLTAANYAAIRAKMQTLTGDQGRPLGIRPNVLVVPPQLEEPAFHLLNTETQDGGGSNPWKGTAEIVVTPYLGG</sequence>
<dbReference type="InterPro" id="IPR018774">
    <property type="entry name" value="Phage_Mu_GpT"/>
</dbReference>
<proteinExistence type="predicted"/>
<dbReference type="Pfam" id="PF10124">
    <property type="entry name" value="Mu-like_gpT"/>
    <property type="match status" value="1"/>
</dbReference>
<protein>
    <submittedName>
        <fullName evidence="2">Mu-like prophage major head subunit gpT family protein</fullName>
    </submittedName>
</protein>
<organism evidence="2 3">
    <name type="scientific">Paracoccus spongiarum</name>
    <dbReference type="NCBI Taxonomy" id="3064387"/>
    <lineage>
        <taxon>Bacteria</taxon>
        <taxon>Pseudomonadati</taxon>
        <taxon>Pseudomonadota</taxon>
        <taxon>Alphaproteobacteria</taxon>
        <taxon>Rhodobacterales</taxon>
        <taxon>Paracoccaceae</taxon>
        <taxon>Paracoccus</taxon>
    </lineage>
</organism>